<sequence length="233" mass="27616">MQRPSELLPPSSSTFNYLTEPLETATNNSIINSPFNFSGNENRIILNVGGIRHETYILKKIPATRLSRLTPNLSNYDNLRNEYFFDRNSSTFEMILNYYRTGKLHYPTNVCGPLFEEELEFWGLDSNQVEPCCWMTYTKYRHLKENNFFKETQETLALIENMEIDKDIRPTQLDIAKKFGWEESTQFNLWQKIKPKLWSLFEEPWTSKGAKGNFNNFNFLYCFINSLFLFKNK</sequence>
<name>A0A8S9ZTU4_9BILA</name>
<dbReference type="GO" id="GO:0042734">
    <property type="term" value="C:presynaptic membrane"/>
    <property type="evidence" value="ECO:0007669"/>
    <property type="project" value="TreeGrafter"/>
</dbReference>
<dbReference type="InterPro" id="IPR003974">
    <property type="entry name" value="K_chnl_volt-dep_Kv3"/>
</dbReference>
<dbReference type="PANTHER" id="PTHR11537">
    <property type="entry name" value="VOLTAGE-GATED POTASSIUM CHANNEL"/>
    <property type="match status" value="1"/>
</dbReference>
<dbReference type="GO" id="GO:0001508">
    <property type="term" value="P:action potential"/>
    <property type="evidence" value="ECO:0007669"/>
    <property type="project" value="TreeGrafter"/>
</dbReference>
<dbReference type="GO" id="GO:0008076">
    <property type="term" value="C:voltage-gated potassium channel complex"/>
    <property type="evidence" value="ECO:0007669"/>
    <property type="project" value="InterPro"/>
</dbReference>
<evidence type="ECO:0000256" key="4">
    <source>
        <dbReference type="ARBA" id="ARBA00022989"/>
    </source>
</evidence>
<dbReference type="GO" id="GO:0043679">
    <property type="term" value="C:axon terminus"/>
    <property type="evidence" value="ECO:0007669"/>
    <property type="project" value="TreeGrafter"/>
</dbReference>
<dbReference type="SMART" id="SM00225">
    <property type="entry name" value="BTB"/>
    <property type="match status" value="1"/>
</dbReference>
<evidence type="ECO:0000256" key="6">
    <source>
        <dbReference type="ARBA" id="ARBA00023136"/>
    </source>
</evidence>
<dbReference type="FunFam" id="3.30.710.10:FF:000020">
    <property type="entry name" value="Potassium voltage-gated channel protein Shaw"/>
    <property type="match status" value="1"/>
</dbReference>
<evidence type="ECO:0000256" key="3">
    <source>
        <dbReference type="ARBA" id="ARBA00022692"/>
    </source>
</evidence>
<evidence type="ECO:0000256" key="1">
    <source>
        <dbReference type="ARBA" id="ARBA00004141"/>
    </source>
</evidence>
<evidence type="ECO:0000313" key="9">
    <source>
        <dbReference type="EMBL" id="KAF7636617.1"/>
    </source>
</evidence>
<keyword evidence="7" id="KW-0407">Ion channel</keyword>
<proteinExistence type="predicted"/>
<evidence type="ECO:0000313" key="10">
    <source>
        <dbReference type="Proteomes" id="UP000605970"/>
    </source>
</evidence>
<keyword evidence="5" id="KW-0406">Ion transport</keyword>
<dbReference type="InterPro" id="IPR011333">
    <property type="entry name" value="SKP1/BTB/POZ_sf"/>
</dbReference>
<dbReference type="GO" id="GO:0045211">
    <property type="term" value="C:postsynaptic membrane"/>
    <property type="evidence" value="ECO:0007669"/>
    <property type="project" value="TreeGrafter"/>
</dbReference>
<protein>
    <submittedName>
        <fullName evidence="9">BTB domain-containing protein</fullName>
    </submittedName>
</protein>
<dbReference type="Pfam" id="PF02214">
    <property type="entry name" value="BTB_2"/>
    <property type="match status" value="1"/>
</dbReference>
<dbReference type="EMBL" id="JABEBT010000028">
    <property type="protein sequence ID" value="KAF7636617.1"/>
    <property type="molecule type" value="Genomic_DNA"/>
</dbReference>
<comment type="subcellular location">
    <subcellularLocation>
        <location evidence="1">Membrane</location>
        <topology evidence="1">Multi-pass membrane protein</topology>
    </subcellularLocation>
</comment>
<keyword evidence="3" id="KW-0812">Transmembrane</keyword>
<evidence type="ECO:0000256" key="5">
    <source>
        <dbReference type="ARBA" id="ARBA00023065"/>
    </source>
</evidence>
<comment type="caution">
    <text evidence="9">The sequence shown here is derived from an EMBL/GenBank/DDBJ whole genome shotgun (WGS) entry which is preliminary data.</text>
</comment>
<dbReference type="OrthoDB" id="10025005at2759"/>
<dbReference type="InterPro" id="IPR003131">
    <property type="entry name" value="T1-type_BTB"/>
</dbReference>
<accession>A0A8S9ZTU4</accession>
<dbReference type="Proteomes" id="UP000605970">
    <property type="component" value="Unassembled WGS sequence"/>
</dbReference>
<organism evidence="9 10">
    <name type="scientific">Meloidogyne graminicola</name>
    <dbReference type="NCBI Taxonomy" id="189291"/>
    <lineage>
        <taxon>Eukaryota</taxon>
        <taxon>Metazoa</taxon>
        <taxon>Ecdysozoa</taxon>
        <taxon>Nematoda</taxon>
        <taxon>Chromadorea</taxon>
        <taxon>Rhabditida</taxon>
        <taxon>Tylenchina</taxon>
        <taxon>Tylenchomorpha</taxon>
        <taxon>Tylenchoidea</taxon>
        <taxon>Meloidogynidae</taxon>
        <taxon>Meloidogyninae</taxon>
        <taxon>Meloidogyne</taxon>
    </lineage>
</organism>
<keyword evidence="4" id="KW-1133">Transmembrane helix</keyword>
<dbReference type="InterPro" id="IPR028325">
    <property type="entry name" value="VG_K_chnl"/>
</dbReference>
<dbReference type="GO" id="GO:0051260">
    <property type="term" value="P:protein homooligomerization"/>
    <property type="evidence" value="ECO:0007669"/>
    <property type="project" value="InterPro"/>
</dbReference>
<dbReference type="AlphaFoldDB" id="A0A8S9ZTU4"/>
<evidence type="ECO:0000256" key="2">
    <source>
        <dbReference type="ARBA" id="ARBA00022448"/>
    </source>
</evidence>
<dbReference type="PANTHER" id="PTHR11537:SF252">
    <property type="entry name" value="POTASSIUM VOLTAGE-GATED CHANNEL PROTEIN SHAW"/>
    <property type="match status" value="1"/>
</dbReference>
<dbReference type="GO" id="GO:0005251">
    <property type="term" value="F:delayed rectifier potassium channel activity"/>
    <property type="evidence" value="ECO:0007669"/>
    <property type="project" value="TreeGrafter"/>
</dbReference>
<evidence type="ECO:0000259" key="8">
    <source>
        <dbReference type="SMART" id="SM00225"/>
    </source>
</evidence>
<reference evidence="9" key="1">
    <citation type="journal article" date="2020" name="Ecol. Evol.">
        <title>Genome structure and content of the rice root-knot nematode (Meloidogyne graminicola).</title>
        <authorList>
            <person name="Phan N.T."/>
            <person name="Danchin E.G.J."/>
            <person name="Klopp C."/>
            <person name="Perfus-Barbeoch L."/>
            <person name="Kozlowski D.K."/>
            <person name="Koutsovoulos G.D."/>
            <person name="Lopez-Roques C."/>
            <person name="Bouchez O."/>
            <person name="Zahm M."/>
            <person name="Besnard G."/>
            <person name="Bellafiore S."/>
        </authorList>
    </citation>
    <scope>NUCLEOTIDE SEQUENCE</scope>
    <source>
        <strain evidence="9">VN-18</strain>
    </source>
</reference>
<dbReference type="GO" id="GO:0032590">
    <property type="term" value="C:dendrite membrane"/>
    <property type="evidence" value="ECO:0007669"/>
    <property type="project" value="TreeGrafter"/>
</dbReference>
<keyword evidence="2" id="KW-0813">Transport</keyword>
<dbReference type="InterPro" id="IPR000210">
    <property type="entry name" value="BTB/POZ_dom"/>
</dbReference>
<keyword evidence="6" id="KW-0472">Membrane</keyword>
<dbReference type="Gene3D" id="3.30.710.10">
    <property type="entry name" value="Potassium Channel Kv1.1, Chain A"/>
    <property type="match status" value="1"/>
</dbReference>
<dbReference type="GO" id="GO:0032809">
    <property type="term" value="C:neuronal cell body membrane"/>
    <property type="evidence" value="ECO:0007669"/>
    <property type="project" value="TreeGrafter"/>
</dbReference>
<keyword evidence="10" id="KW-1185">Reference proteome</keyword>
<gene>
    <name evidence="9" type="ORF">Mgra_00004014</name>
</gene>
<feature type="domain" description="BTB" evidence="8">
    <location>
        <begin position="42"/>
        <end position="140"/>
    </location>
</feature>
<dbReference type="PRINTS" id="PR01498">
    <property type="entry name" value="SHAWCHANNEL"/>
</dbReference>
<dbReference type="SUPFAM" id="SSF54695">
    <property type="entry name" value="POZ domain"/>
    <property type="match status" value="1"/>
</dbReference>
<evidence type="ECO:0000256" key="7">
    <source>
        <dbReference type="ARBA" id="ARBA00023303"/>
    </source>
</evidence>